<dbReference type="Pfam" id="PF00132">
    <property type="entry name" value="Hexapep"/>
    <property type="match status" value="2"/>
</dbReference>
<dbReference type="CDD" id="cd03351">
    <property type="entry name" value="LbH_UDP-GlcNAc_AT"/>
    <property type="match status" value="1"/>
</dbReference>
<evidence type="ECO:0000256" key="6">
    <source>
        <dbReference type="ARBA" id="ARBA00023098"/>
    </source>
</evidence>
<dbReference type="GO" id="GO:0008780">
    <property type="term" value="F:acyl-[acyl-carrier-protein]-UDP-N-acetylglucosamine O-acyltransferase activity"/>
    <property type="evidence" value="ECO:0007669"/>
    <property type="project" value="UniProtKB-EC"/>
</dbReference>
<name>A0A368C802_9GAMM</name>
<dbReference type="InterPro" id="IPR011004">
    <property type="entry name" value="Trimer_LpxA-like_sf"/>
</dbReference>
<keyword evidence="2" id="KW-0444">Lipid biosynthesis</keyword>
<evidence type="ECO:0000256" key="4">
    <source>
        <dbReference type="ARBA" id="ARBA00022679"/>
    </source>
</evidence>
<dbReference type="EMBL" id="QOPI01000001">
    <property type="protein sequence ID" value="RCL45643.1"/>
    <property type="molecule type" value="Genomic_DNA"/>
</dbReference>
<evidence type="ECO:0000313" key="10">
    <source>
        <dbReference type="Proteomes" id="UP000252915"/>
    </source>
</evidence>
<dbReference type="InterPro" id="IPR001451">
    <property type="entry name" value="Hexapep"/>
</dbReference>
<dbReference type="Proteomes" id="UP000252915">
    <property type="component" value="Unassembled WGS sequence"/>
</dbReference>
<dbReference type="EC" id="2.3.1.129" evidence="9"/>
<dbReference type="InterPro" id="IPR018357">
    <property type="entry name" value="Hexapep_transf_CS"/>
</dbReference>
<evidence type="ECO:0000256" key="3">
    <source>
        <dbReference type="ARBA" id="ARBA00022556"/>
    </source>
</evidence>
<feature type="domain" description="UDP N-acetylglucosamine O-acyltransferase C-terminal" evidence="8">
    <location>
        <begin position="175"/>
        <end position="256"/>
    </location>
</feature>
<dbReference type="Pfam" id="PF13720">
    <property type="entry name" value="Acetyltransf_11"/>
    <property type="match status" value="1"/>
</dbReference>
<evidence type="ECO:0000313" key="9">
    <source>
        <dbReference type="EMBL" id="RCL45643.1"/>
    </source>
</evidence>
<keyword evidence="7 9" id="KW-0012">Acyltransferase</keyword>
<protein>
    <submittedName>
        <fullName evidence="9">Acyl-ACP--UDP-N-acetylglucosamine O-acyltransferase</fullName>
        <ecNumber evidence="9">2.3.1.129</ecNumber>
    </submittedName>
</protein>
<dbReference type="PANTHER" id="PTHR43480:SF1">
    <property type="entry name" value="ACYL-[ACYL-CARRIER-PROTEIN]--UDP-N-ACETYLGLUCOSAMINE O-ACYLTRANSFERASE, MITOCHONDRIAL-RELATED"/>
    <property type="match status" value="1"/>
</dbReference>
<dbReference type="GO" id="GO:0009245">
    <property type="term" value="P:lipid A biosynthetic process"/>
    <property type="evidence" value="ECO:0007669"/>
    <property type="project" value="UniProtKB-KW"/>
</dbReference>
<dbReference type="PROSITE" id="PS00101">
    <property type="entry name" value="HEXAPEP_TRANSFERASES"/>
    <property type="match status" value="1"/>
</dbReference>
<keyword evidence="5" id="KW-0677">Repeat</keyword>
<dbReference type="Gene3D" id="2.160.10.10">
    <property type="entry name" value="Hexapeptide repeat proteins"/>
    <property type="match status" value="1"/>
</dbReference>
<dbReference type="PANTHER" id="PTHR43480">
    <property type="entry name" value="ACYL-[ACYL-CARRIER-PROTEIN]--UDP-N-ACETYLGLUCOSAMINE O-ACYLTRANSFERASE"/>
    <property type="match status" value="1"/>
</dbReference>
<comment type="caution">
    <text evidence="9">The sequence shown here is derived from an EMBL/GenBank/DDBJ whole genome shotgun (WGS) entry which is preliminary data.</text>
</comment>
<dbReference type="NCBIfam" id="TIGR01852">
    <property type="entry name" value="lipid_A_lpxA"/>
    <property type="match status" value="1"/>
</dbReference>
<keyword evidence="3" id="KW-0441">Lipid A biosynthesis</keyword>
<sequence length="258" mass="28015">MAIHPTSIVHNSAKIHESVEIGPFCYIGEDVEIDAGNSLLSHVVIKGPTQIGSNNTFYQFSVIGESTPDKKFKGEKTTLSIGNNNIFREGVTIHRGTVQDKSTTVIGHDNLLMAYSHVAHDCILGNSNVFANHAGIAGHVIVGNFTTIGALTTIHQFCKIGDYAFVGMNTSITMDIPAFIKVAADPARVIGLNAIGMSRNNLSEDAIAIIKKAYKLIYKKGYKLEDAIKEVEKLEDPVSSELQIFIDSIKSSERGLLR</sequence>
<dbReference type="NCBIfam" id="NF003657">
    <property type="entry name" value="PRK05289.1"/>
    <property type="match status" value="1"/>
</dbReference>
<dbReference type="GO" id="GO:0016020">
    <property type="term" value="C:membrane"/>
    <property type="evidence" value="ECO:0007669"/>
    <property type="project" value="GOC"/>
</dbReference>
<dbReference type="PIRSF" id="PIRSF000456">
    <property type="entry name" value="UDP-GlcNAc_acltr"/>
    <property type="match status" value="1"/>
</dbReference>
<dbReference type="AlphaFoldDB" id="A0A368C802"/>
<keyword evidence="6" id="KW-0443">Lipid metabolism</keyword>
<reference evidence="9 10" key="1">
    <citation type="journal article" date="2018" name="Microbiome">
        <title>Fine metagenomic profile of the Mediterranean stratified and mixed water columns revealed by assembly and recruitment.</title>
        <authorList>
            <person name="Haro-Moreno J.M."/>
            <person name="Lopez-Perez M."/>
            <person name="De La Torre J.R."/>
            <person name="Picazo A."/>
            <person name="Camacho A."/>
            <person name="Rodriguez-Valera F."/>
        </authorList>
    </citation>
    <scope>NUCLEOTIDE SEQUENCE [LARGE SCALE GENOMIC DNA]</scope>
    <source>
        <strain evidence="9">MED-G78</strain>
    </source>
</reference>
<evidence type="ECO:0000256" key="2">
    <source>
        <dbReference type="ARBA" id="ARBA00022516"/>
    </source>
</evidence>
<gene>
    <name evidence="9" type="ORF">DBW92_00060</name>
</gene>
<dbReference type="SUPFAM" id="SSF51161">
    <property type="entry name" value="Trimeric LpxA-like enzymes"/>
    <property type="match status" value="1"/>
</dbReference>
<proteinExistence type="predicted"/>
<evidence type="ECO:0000256" key="7">
    <source>
        <dbReference type="ARBA" id="ARBA00023315"/>
    </source>
</evidence>
<evidence type="ECO:0000259" key="8">
    <source>
        <dbReference type="Pfam" id="PF13720"/>
    </source>
</evidence>
<dbReference type="InterPro" id="IPR037157">
    <property type="entry name" value="Acetyltransf_C_sf"/>
</dbReference>
<organism evidence="9 10">
    <name type="scientific">SAR86 cluster bacterium</name>
    <dbReference type="NCBI Taxonomy" id="2030880"/>
    <lineage>
        <taxon>Bacteria</taxon>
        <taxon>Pseudomonadati</taxon>
        <taxon>Pseudomonadota</taxon>
        <taxon>Gammaproteobacteria</taxon>
        <taxon>SAR86 cluster</taxon>
    </lineage>
</organism>
<evidence type="ECO:0000256" key="5">
    <source>
        <dbReference type="ARBA" id="ARBA00022737"/>
    </source>
</evidence>
<dbReference type="InterPro" id="IPR010137">
    <property type="entry name" value="Lipid_A_LpxA"/>
</dbReference>
<accession>A0A368C802</accession>
<dbReference type="InterPro" id="IPR029098">
    <property type="entry name" value="Acetyltransf_C"/>
</dbReference>
<evidence type="ECO:0000256" key="1">
    <source>
        <dbReference type="ARBA" id="ARBA00022490"/>
    </source>
</evidence>
<dbReference type="Gene3D" id="1.20.1180.10">
    <property type="entry name" value="Udp N-acetylglucosamine O-acyltransferase, C-terminal domain"/>
    <property type="match status" value="1"/>
</dbReference>
<keyword evidence="4 9" id="KW-0808">Transferase</keyword>
<keyword evidence="1" id="KW-0963">Cytoplasm</keyword>